<reference evidence="2 3" key="1">
    <citation type="submission" date="2020-08" db="EMBL/GenBank/DDBJ databases">
        <title>Genomic Encyclopedia of Type Strains, Phase IV (KMG-IV): sequencing the most valuable type-strain genomes for metagenomic binning, comparative biology and taxonomic classification.</title>
        <authorList>
            <person name="Goeker M."/>
        </authorList>
    </citation>
    <scope>NUCLEOTIDE SEQUENCE [LARGE SCALE GENOMIC DNA]</scope>
    <source>
        <strain evidence="2 3">DSM 105137</strain>
    </source>
</reference>
<dbReference type="EMBL" id="JACIFF010000001">
    <property type="protein sequence ID" value="MBB4077426.1"/>
    <property type="molecule type" value="Genomic_DNA"/>
</dbReference>
<sequence length="250" mass="27554">MYFPTIGELATLSSKSIRRYGSIMLIPAILISSFIAIALAVNLIYLIPISELFRDPLALIDAPVYFGLLSQLGFFFWSIPIGALLLILALGNRLQVFSKGFILYSFLLTIGLALDDVFMLHETVLPDNLGIPEGIVFSVYIFSMAGYLIFNQTAILNAPFPILFVALGLFGVSMLTDLAPGPERLIGIDMVYLLEDGAKLGGIIFWTCFQLVVCRNILSNSLATKSAEQPRPIAKQVKRLSHWKMAQTNS</sequence>
<evidence type="ECO:0000256" key="1">
    <source>
        <dbReference type="SAM" id="Phobius"/>
    </source>
</evidence>
<dbReference type="Proteomes" id="UP000576209">
    <property type="component" value="Unassembled WGS sequence"/>
</dbReference>
<dbReference type="RefSeq" id="WP_183493690.1">
    <property type="nucleotide sequence ID" value="NZ_JACIFF010000001.1"/>
</dbReference>
<gene>
    <name evidence="2" type="ORF">GGR28_000027</name>
</gene>
<feature type="transmembrane region" description="Helical" evidence="1">
    <location>
        <begin position="101"/>
        <end position="119"/>
    </location>
</feature>
<evidence type="ECO:0000313" key="2">
    <source>
        <dbReference type="EMBL" id="MBB4077426.1"/>
    </source>
</evidence>
<keyword evidence="1" id="KW-1133">Transmembrane helix</keyword>
<evidence type="ECO:0000313" key="3">
    <source>
        <dbReference type="Proteomes" id="UP000576209"/>
    </source>
</evidence>
<feature type="transmembrane region" description="Helical" evidence="1">
    <location>
        <begin position="162"/>
        <end position="180"/>
    </location>
</feature>
<feature type="transmembrane region" description="Helical" evidence="1">
    <location>
        <begin position="65"/>
        <end position="89"/>
    </location>
</feature>
<name>A0A840E8N5_9BACT</name>
<keyword evidence="3" id="KW-1185">Reference proteome</keyword>
<accession>A0A840E8N5</accession>
<protein>
    <submittedName>
        <fullName evidence="2">Uncharacterized protein</fullName>
    </submittedName>
</protein>
<organism evidence="2 3">
    <name type="scientific">Neolewinella aquimaris</name>
    <dbReference type="NCBI Taxonomy" id="1835722"/>
    <lineage>
        <taxon>Bacteria</taxon>
        <taxon>Pseudomonadati</taxon>
        <taxon>Bacteroidota</taxon>
        <taxon>Saprospiria</taxon>
        <taxon>Saprospirales</taxon>
        <taxon>Lewinellaceae</taxon>
        <taxon>Neolewinella</taxon>
    </lineage>
</organism>
<dbReference type="AlphaFoldDB" id="A0A840E8N5"/>
<keyword evidence="1" id="KW-0812">Transmembrane</keyword>
<keyword evidence="1" id="KW-0472">Membrane</keyword>
<feature type="transmembrane region" description="Helical" evidence="1">
    <location>
        <begin position="23"/>
        <end position="45"/>
    </location>
</feature>
<feature type="transmembrane region" description="Helical" evidence="1">
    <location>
        <begin position="131"/>
        <end position="150"/>
    </location>
</feature>
<comment type="caution">
    <text evidence="2">The sequence shown here is derived from an EMBL/GenBank/DDBJ whole genome shotgun (WGS) entry which is preliminary data.</text>
</comment>
<proteinExistence type="predicted"/>
<feature type="transmembrane region" description="Helical" evidence="1">
    <location>
        <begin position="200"/>
        <end position="218"/>
    </location>
</feature>